<dbReference type="STRING" id="1123282.SAMN02745823_02534"/>
<sequence>MHKIKKPLVITAAAVVLVAAAVLGVLSAVKTTPWELTYHLVPSDVTAAMIWRGTYSYQLTEEEIVQLVHYLNRLEKSSFAIKYSRQNIPPQFGLSLQCGGVEIQLNQISSTHGPLVMTFDETTAKSFTTGQWYVNHPETAAYITALLDAKQSEATPTT</sequence>
<dbReference type="RefSeq" id="WP_073079564.1">
    <property type="nucleotide sequence ID" value="NZ_FQXV01000008.1"/>
</dbReference>
<evidence type="ECO:0000313" key="2">
    <source>
        <dbReference type="Proteomes" id="UP000183995"/>
    </source>
</evidence>
<name>A0A1M5YHA9_9FIRM</name>
<accession>A0A1M5YHA9</accession>
<proteinExistence type="predicted"/>
<dbReference type="EMBL" id="FQXV01000008">
    <property type="protein sequence ID" value="SHI11386.1"/>
    <property type="molecule type" value="Genomic_DNA"/>
</dbReference>
<organism evidence="1 2">
    <name type="scientific">Sporobacter termitidis DSM 10068</name>
    <dbReference type="NCBI Taxonomy" id="1123282"/>
    <lineage>
        <taxon>Bacteria</taxon>
        <taxon>Bacillati</taxon>
        <taxon>Bacillota</taxon>
        <taxon>Clostridia</taxon>
        <taxon>Eubacteriales</taxon>
        <taxon>Oscillospiraceae</taxon>
        <taxon>Sporobacter</taxon>
    </lineage>
</organism>
<evidence type="ECO:0000313" key="1">
    <source>
        <dbReference type="EMBL" id="SHI11386.1"/>
    </source>
</evidence>
<dbReference type="AlphaFoldDB" id="A0A1M5YHA9"/>
<keyword evidence="2" id="KW-1185">Reference proteome</keyword>
<dbReference type="Proteomes" id="UP000183995">
    <property type="component" value="Unassembled WGS sequence"/>
</dbReference>
<reference evidence="1 2" key="1">
    <citation type="submission" date="2016-11" db="EMBL/GenBank/DDBJ databases">
        <authorList>
            <person name="Jaros S."/>
            <person name="Januszkiewicz K."/>
            <person name="Wedrychowicz H."/>
        </authorList>
    </citation>
    <scope>NUCLEOTIDE SEQUENCE [LARGE SCALE GENOMIC DNA]</scope>
    <source>
        <strain evidence="1 2">DSM 10068</strain>
    </source>
</reference>
<gene>
    <name evidence="1" type="ORF">SAMN02745823_02534</name>
</gene>
<protein>
    <submittedName>
        <fullName evidence="1">Uncharacterized protein</fullName>
    </submittedName>
</protein>